<dbReference type="InterPro" id="IPR036078">
    <property type="entry name" value="Spo11/TopoVI_A_sf"/>
</dbReference>
<feature type="domain" description="Wadjet protein JetD C-terminal" evidence="1">
    <location>
        <begin position="250"/>
        <end position="398"/>
    </location>
</feature>
<gene>
    <name evidence="2" type="ORF">LJD69_06040</name>
</gene>
<evidence type="ECO:0000313" key="2">
    <source>
        <dbReference type="EMBL" id="MCB8610150.1"/>
    </source>
</evidence>
<dbReference type="RefSeq" id="WP_227213535.1">
    <property type="nucleotide sequence ID" value="NZ_DBGCOW010000012.1"/>
</dbReference>
<dbReference type="Proteomes" id="UP001198439">
    <property type="component" value="Unassembled WGS sequence"/>
</dbReference>
<name>A0AAW4VSQ4_9FIRM</name>
<sequence>MKNYREDILNNFIERYEKSSYYKGKSLKPQKSSIVLHERYPQYGQSRCPEVLEKIEDVVLQLEKEDLIQFAKGSIEGNRKLIFVPTEERVSKIYQELDRTPLKEKRNQYLNCLKMYELDSFFKDFQIAMEEKVFNYESVSPYLKVYDQEDLKNVMKILQGMKNQEEEISFRKFSEKVLGDTKKLEKYKNKIYHIIKDFYDDSIENIDDAFELFYIRKNPAYVYLKGSAILQINEQIIDLNEMNHYFVLPSSCIKDLKIKRMDARQVMTVENLTSFHDISLKDTFFIFTNGFHNHVIEAFLECVYDFLGERVSYLHFGDIDAGGFHIYESLIKKTQIPFQTYKMNVNMLKKYKAYTKPLTDNDRKRLLSFKDRHQEVIDYMLKHNVKLEQEIIGEEDERKNTYTY</sequence>
<organism evidence="2 3">
    <name type="scientific">Faecalibacillus faecis</name>
    <dbReference type="NCBI Taxonomy" id="1982628"/>
    <lineage>
        <taxon>Bacteria</taxon>
        <taxon>Bacillati</taxon>
        <taxon>Bacillota</taxon>
        <taxon>Erysipelotrichia</taxon>
        <taxon>Erysipelotrichales</taxon>
        <taxon>Coprobacillaceae</taxon>
        <taxon>Faecalibacillus</taxon>
    </lineage>
</organism>
<accession>A0AAW4VSQ4</accession>
<dbReference type="Gene3D" id="3.40.1360.10">
    <property type="match status" value="1"/>
</dbReference>
<dbReference type="Pfam" id="PF09983">
    <property type="entry name" value="JetD_C"/>
    <property type="match status" value="1"/>
</dbReference>
<proteinExistence type="predicted"/>
<dbReference type="GO" id="GO:0005694">
    <property type="term" value="C:chromosome"/>
    <property type="evidence" value="ECO:0007669"/>
    <property type="project" value="InterPro"/>
</dbReference>
<dbReference type="InterPro" id="IPR024534">
    <property type="entry name" value="JetD_C"/>
</dbReference>
<dbReference type="SUPFAM" id="SSF56726">
    <property type="entry name" value="DNA topoisomerase IV, alpha subunit"/>
    <property type="match status" value="1"/>
</dbReference>
<dbReference type="AlphaFoldDB" id="A0AAW4VSQ4"/>
<dbReference type="GO" id="GO:0003677">
    <property type="term" value="F:DNA binding"/>
    <property type="evidence" value="ECO:0007669"/>
    <property type="project" value="InterPro"/>
</dbReference>
<dbReference type="EMBL" id="JAJDKZ010000013">
    <property type="protein sequence ID" value="MCB8610150.1"/>
    <property type="molecule type" value="Genomic_DNA"/>
</dbReference>
<reference evidence="2" key="1">
    <citation type="submission" date="2021-10" db="EMBL/GenBank/DDBJ databases">
        <title>Collection of gut derived symbiotic bacterial strains cultured from healthy donors.</title>
        <authorList>
            <person name="Lin H."/>
            <person name="Littmann E."/>
            <person name="Kohout C."/>
            <person name="Pamer E.G."/>
        </authorList>
    </citation>
    <scope>NUCLEOTIDE SEQUENCE</scope>
    <source>
        <strain evidence="2">DFI.4.48</strain>
    </source>
</reference>
<evidence type="ECO:0000259" key="1">
    <source>
        <dbReference type="Pfam" id="PF09983"/>
    </source>
</evidence>
<evidence type="ECO:0000313" key="3">
    <source>
        <dbReference type="Proteomes" id="UP001198439"/>
    </source>
</evidence>
<protein>
    <submittedName>
        <fullName evidence="2">DUF2220 domain-containing protein</fullName>
    </submittedName>
</protein>
<comment type="caution">
    <text evidence="2">The sequence shown here is derived from an EMBL/GenBank/DDBJ whole genome shotgun (WGS) entry which is preliminary data.</text>
</comment>